<name>A0A1G6S988_PEPNI</name>
<evidence type="ECO:0000256" key="2">
    <source>
        <dbReference type="PIRSR" id="PIRSR006816-2"/>
    </source>
</evidence>
<organism evidence="4 5">
    <name type="scientific">Peptococcus niger</name>
    <dbReference type="NCBI Taxonomy" id="2741"/>
    <lineage>
        <taxon>Bacteria</taxon>
        <taxon>Bacillati</taxon>
        <taxon>Bacillota</taxon>
        <taxon>Clostridia</taxon>
        <taxon>Eubacteriales</taxon>
        <taxon>Peptococcaceae</taxon>
        <taxon>Peptococcus</taxon>
    </lineage>
</organism>
<dbReference type="CDD" id="cd06219">
    <property type="entry name" value="DHOD_e_trans_like1"/>
    <property type="match status" value="1"/>
</dbReference>
<keyword evidence="1" id="KW-0285">Flavoprotein</keyword>
<gene>
    <name evidence="4" type="ORF">SAMN04489866_101251</name>
</gene>
<keyword evidence="5" id="KW-1185">Reference proteome</keyword>
<accession>A0A1G6S988</accession>
<proteinExistence type="predicted"/>
<dbReference type="GO" id="GO:0046872">
    <property type="term" value="F:metal ion binding"/>
    <property type="evidence" value="ECO:0007669"/>
    <property type="project" value="UniProtKB-KW"/>
</dbReference>
<dbReference type="SUPFAM" id="SSF52343">
    <property type="entry name" value="Ferredoxin reductase-like, C-terminal NADP-linked domain"/>
    <property type="match status" value="1"/>
</dbReference>
<keyword evidence="2" id="KW-0001">2Fe-2S</keyword>
<comment type="cofactor">
    <cofactor evidence="2">
        <name>[2Fe-2S] cluster</name>
        <dbReference type="ChEBI" id="CHEBI:190135"/>
    </cofactor>
    <text evidence="2">Binds 1 [2Fe-2S] cluster per subunit.</text>
</comment>
<dbReference type="NCBIfam" id="NF004862">
    <property type="entry name" value="PRK06222.1"/>
    <property type="match status" value="1"/>
</dbReference>
<dbReference type="Gene3D" id="3.40.50.80">
    <property type="entry name" value="Nucleotide-binding domain of ferredoxin-NADP reductase (FNR) module"/>
    <property type="match status" value="1"/>
</dbReference>
<dbReference type="OrthoDB" id="9778346at2"/>
<evidence type="ECO:0000313" key="4">
    <source>
        <dbReference type="EMBL" id="SDD12687.1"/>
    </source>
</evidence>
<feature type="binding site" evidence="2">
    <location>
        <position position="236"/>
    </location>
    <ligand>
        <name>[2Fe-2S] cluster</name>
        <dbReference type="ChEBI" id="CHEBI:190135"/>
    </ligand>
</feature>
<evidence type="ECO:0000313" key="5">
    <source>
        <dbReference type="Proteomes" id="UP000198995"/>
    </source>
</evidence>
<feature type="binding site" evidence="2">
    <location>
        <position position="221"/>
    </location>
    <ligand>
        <name>[2Fe-2S] cluster</name>
        <dbReference type="ChEBI" id="CHEBI:190135"/>
    </ligand>
</feature>
<feature type="binding site" evidence="1">
    <location>
        <begin position="62"/>
        <end position="64"/>
    </location>
    <ligand>
        <name>FAD</name>
        <dbReference type="ChEBI" id="CHEBI:57692"/>
    </ligand>
</feature>
<dbReference type="Gene3D" id="2.40.30.10">
    <property type="entry name" value="Translation factors"/>
    <property type="match status" value="1"/>
</dbReference>
<dbReference type="PANTHER" id="PTHR43513">
    <property type="entry name" value="DIHYDROOROTATE DEHYDROGENASE B (NAD(+)), ELECTRON TRANSFER SUBUNIT"/>
    <property type="match status" value="1"/>
</dbReference>
<feature type="domain" description="FAD-binding FR-type" evidence="3">
    <location>
        <begin position="1"/>
        <end position="95"/>
    </location>
</feature>
<comment type="cofactor">
    <cofactor evidence="1">
        <name>FAD</name>
        <dbReference type="ChEBI" id="CHEBI:57692"/>
    </cofactor>
    <text evidence="1">Binds 1 FAD per subunit.</text>
</comment>
<protein>
    <submittedName>
        <fullName evidence="4">Sulfide dehydrogenase (Flavoprotein) subunit SudB</fullName>
    </submittedName>
</protein>
<sequence>MYTIVDYKHLGGLTHEMSIEAKQLARKAQAGQFLIIRMNDEGERIPLTIADADPDKGTITIVFQAIGRSTEELATYKVGDTLSDVVGPLGRASEIEKYGKVIIVGGGVGIAPIYPIAKALKAAGNHVISIIGAKNKDLLFWEDRMAAVSNELHIATDDGSCGHKGFVTDILDDICQKEEIAAVWAVGPMIMMKNCVRVTKPYGIKTFVSMNPVMIDGTGMCGGCRIQVGDETKFACVDGPEFDGHLVDFDLAMKRSAYLKDMEAKGREYYHDHTCTLGLEHDDRAAKEV</sequence>
<dbReference type="GO" id="GO:0051537">
    <property type="term" value="F:2 iron, 2 sulfur cluster binding"/>
    <property type="evidence" value="ECO:0007669"/>
    <property type="project" value="UniProtKB-KW"/>
</dbReference>
<dbReference type="InterPro" id="IPR017927">
    <property type="entry name" value="FAD-bd_FR_type"/>
</dbReference>
<dbReference type="SUPFAM" id="SSF63380">
    <property type="entry name" value="Riboflavin synthase domain-like"/>
    <property type="match status" value="1"/>
</dbReference>
<dbReference type="GO" id="GO:0050660">
    <property type="term" value="F:flavin adenine dinucleotide binding"/>
    <property type="evidence" value="ECO:0007669"/>
    <property type="project" value="InterPro"/>
</dbReference>
<dbReference type="GO" id="GO:0016491">
    <property type="term" value="F:oxidoreductase activity"/>
    <property type="evidence" value="ECO:0007669"/>
    <property type="project" value="InterPro"/>
</dbReference>
<dbReference type="Proteomes" id="UP000198995">
    <property type="component" value="Unassembled WGS sequence"/>
</dbReference>
<evidence type="ECO:0000259" key="3">
    <source>
        <dbReference type="PROSITE" id="PS51384"/>
    </source>
</evidence>
<dbReference type="EMBL" id="FNAF01000001">
    <property type="protein sequence ID" value="SDD12687.1"/>
    <property type="molecule type" value="Genomic_DNA"/>
</dbReference>
<dbReference type="RefSeq" id="WP_091790930.1">
    <property type="nucleotide sequence ID" value="NZ_FNAF01000001.1"/>
</dbReference>
<dbReference type="InterPro" id="IPR050353">
    <property type="entry name" value="PyrK_electron_transfer"/>
</dbReference>
<dbReference type="Pfam" id="PF00175">
    <property type="entry name" value="NAD_binding_1"/>
    <property type="match status" value="1"/>
</dbReference>
<dbReference type="PROSITE" id="PS51384">
    <property type="entry name" value="FAD_FR"/>
    <property type="match status" value="1"/>
</dbReference>
<feature type="binding site" evidence="2">
    <location>
        <position position="224"/>
    </location>
    <ligand>
        <name>[2Fe-2S] cluster</name>
        <dbReference type="ChEBI" id="CHEBI:190135"/>
    </ligand>
</feature>
<keyword evidence="2" id="KW-0408">Iron</keyword>
<reference evidence="4 5" key="1">
    <citation type="submission" date="2016-10" db="EMBL/GenBank/DDBJ databases">
        <authorList>
            <person name="de Groot N.N."/>
        </authorList>
    </citation>
    <scope>NUCLEOTIDE SEQUENCE [LARGE SCALE GENOMIC DNA]</scope>
    <source>
        <strain evidence="4 5">DSM 20475</strain>
    </source>
</reference>
<dbReference type="InterPro" id="IPR012165">
    <property type="entry name" value="Cyt_c3_hydrogenase_gsu"/>
</dbReference>
<dbReference type="InterPro" id="IPR001433">
    <property type="entry name" value="OxRdtase_FAD/NAD-bd"/>
</dbReference>
<keyword evidence="2" id="KW-0411">Iron-sulfur</keyword>
<dbReference type="STRING" id="2741.SAMN04489866_101251"/>
<dbReference type="AlphaFoldDB" id="A0A1G6S988"/>
<evidence type="ECO:0000256" key="1">
    <source>
        <dbReference type="PIRSR" id="PIRSR006816-1"/>
    </source>
</evidence>
<dbReference type="InterPro" id="IPR017938">
    <property type="entry name" value="Riboflavin_synthase-like_b-brl"/>
</dbReference>
<dbReference type="PANTHER" id="PTHR43513:SF3">
    <property type="entry name" value="DIHYDROOROTATE DEHYDROGENASE B (NAD(+)), ELECTRON TRANSFER SUBUNIT-RELATED"/>
    <property type="match status" value="1"/>
</dbReference>
<dbReference type="Pfam" id="PF10418">
    <property type="entry name" value="DHODB_Fe-S_bind"/>
    <property type="match status" value="1"/>
</dbReference>
<dbReference type="PIRSF" id="PIRSF006816">
    <property type="entry name" value="Cyc3_hyd_g"/>
    <property type="match status" value="1"/>
</dbReference>
<dbReference type="GO" id="GO:0006221">
    <property type="term" value="P:pyrimidine nucleotide biosynthetic process"/>
    <property type="evidence" value="ECO:0007669"/>
    <property type="project" value="InterPro"/>
</dbReference>
<keyword evidence="2" id="KW-0479">Metal-binding</keyword>
<dbReference type="InterPro" id="IPR039261">
    <property type="entry name" value="FNR_nucleotide-bd"/>
</dbReference>
<keyword evidence="1" id="KW-0274">FAD</keyword>
<dbReference type="InterPro" id="IPR019480">
    <property type="entry name" value="Dihydroorotate_DH_Fe-S-bd"/>
</dbReference>